<evidence type="ECO:0000313" key="2">
    <source>
        <dbReference type="Proteomes" id="UP000318538"/>
    </source>
</evidence>
<evidence type="ECO:0000313" key="1">
    <source>
        <dbReference type="EMBL" id="QDT03899.1"/>
    </source>
</evidence>
<dbReference type="KEGG" id="rlc:K227x_22840"/>
<keyword evidence="2" id="KW-1185">Reference proteome</keyword>
<protein>
    <submittedName>
        <fullName evidence="1">Uncharacterized protein</fullName>
    </submittedName>
</protein>
<gene>
    <name evidence="1" type="ORF">K227x_22840</name>
</gene>
<dbReference type="AlphaFoldDB" id="A0A517N9T8"/>
<accession>A0A517N9T8</accession>
<reference evidence="1 2" key="1">
    <citation type="submission" date="2019-02" db="EMBL/GenBank/DDBJ databases">
        <title>Deep-cultivation of Planctomycetes and their phenomic and genomic characterization uncovers novel biology.</title>
        <authorList>
            <person name="Wiegand S."/>
            <person name="Jogler M."/>
            <person name="Boedeker C."/>
            <person name="Pinto D."/>
            <person name="Vollmers J."/>
            <person name="Rivas-Marin E."/>
            <person name="Kohn T."/>
            <person name="Peeters S.H."/>
            <person name="Heuer A."/>
            <person name="Rast P."/>
            <person name="Oberbeckmann S."/>
            <person name="Bunk B."/>
            <person name="Jeske O."/>
            <person name="Meyerdierks A."/>
            <person name="Storesund J.E."/>
            <person name="Kallscheuer N."/>
            <person name="Luecker S."/>
            <person name="Lage O.M."/>
            <person name="Pohl T."/>
            <person name="Merkel B.J."/>
            <person name="Hornburger P."/>
            <person name="Mueller R.-W."/>
            <person name="Bruemmer F."/>
            <person name="Labrenz M."/>
            <person name="Spormann A.M."/>
            <person name="Op den Camp H."/>
            <person name="Overmann J."/>
            <person name="Amann R."/>
            <person name="Jetten M.S.M."/>
            <person name="Mascher T."/>
            <person name="Medema M.H."/>
            <person name="Devos D.P."/>
            <person name="Kaster A.-K."/>
            <person name="Ovreas L."/>
            <person name="Rohde M."/>
            <person name="Galperin M.Y."/>
            <person name="Jogler C."/>
        </authorList>
    </citation>
    <scope>NUCLEOTIDE SEQUENCE [LARGE SCALE GENOMIC DNA]</scope>
    <source>
        <strain evidence="1 2">K22_7</strain>
    </source>
</reference>
<dbReference type="EMBL" id="CP036525">
    <property type="protein sequence ID" value="QDT03899.1"/>
    <property type="molecule type" value="Genomic_DNA"/>
</dbReference>
<dbReference type="Proteomes" id="UP000318538">
    <property type="component" value="Chromosome"/>
</dbReference>
<proteinExistence type="predicted"/>
<name>A0A517N9T8_9BACT</name>
<sequence>MNELAIDQDALLYRKLLRRGSSQEVFRVGETSTGRSLQ</sequence>
<organism evidence="1 2">
    <name type="scientific">Rubripirellula lacrimiformis</name>
    <dbReference type="NCBI Taxonomy" id="1930273"/>
    <lineage>
        <taxon>Bacteria</taxon>
        <taxon>Pseudomonadati</taxon>
        <taxon>Planctomycetota</taxon>
        <taxon>Planctomycetia</taxon>
        <taxon>Pirellulales</taxon>
        <taxon>Pirellulaceae</taxon>
        <taxon>Rubripirellula</taxon>
    </lineage>
</organism>